<dbReference type="GO" id="GO:0004497">
    <property type="term" value="F:monooxygenase activity"/>
    <property type="evidence" value="ECO:0007669"/>
    <property type="project" value="UniProtKB-KW"/>
</dbReference>
<dbReference type="PANTHER" id="PTHR24305">
    <property type="entry name" value="CYTOCHROME P450"/>
    <property type="match status" value="1"/>
</dbReference>
<evidence type="ECO:0000256" key="2">
    <source>
        <dbReference type="ARBA" id="ARBA00010617"/>
    </source>
</evidence>
<evidence type="ECO:0000256" key="3">
    <source>
        <dbReference type="PIRSR" id="PIRSR602401-1"/>
    </source>
</evidence>
<dbReference type="AlphaFoldDB" id="A0AB73TVC1"/>
<evidence type="ECO:0000313" key="5">
    <source>
        <dbReference type="EMBL" id="QDF68761.1"/>
    </source>
</evidence>
<dbReference type="PRINTS" id="PR00463">
    <property type="entry name" value="EP450I"/>
</dbReference>
<dbReference type="InterPro" id="IPR050121">
    <property type="entry name" value="Cytochrome_P450_monoxygenase"/>
</dbReference>
<keyword evidence="3 4" id="KW-0349">Heme</keyword>
<keyword evidence="3 4" id="KW-0408">Iron</keyword>
<sequence>MRQIAIAVAGADGENLDQKPLRPGILRFTPAMLHMLLGLTRAWWVGRGLPRRLVRRSGNMFRARVPLMESGGSGNLLVLFDPDDIREVFAGSTELFGMEVDNPMKFVLGENTLTTLDGEAHTRIRRLLMPSFSPGALKGYAAMFEELAEADVPRWPVGRAEGMQSHMQRLTLDIILRTVFGVSDPQRAARLRPLYGHLGSPNLIDLAGFRWPILVKLGFGRSYRRKLVEVNEFMAGEIAERQKDPRIHERKDVLSRMVTARMDDGDRLSEAELLNQVYHLVFAGFETTATSLPWAFLELAHNPHVQRKAREAADSGDLEYLTAVAKESLRLHPVLPLSFRRVMKPTRIGGRLVPEGWFVAPWISAPHFDERYFPEPKVFRPERFLGEDQPSSHHWLPFSNGAHRCIGAAFSLSESAIILRSMLTRFTIEPAARKVEGPSLRPNIVVSPSRGGRVRLVPRQKQATPAAADTGNALATSGCPFGADGALTAE</sequence>
<dbReference type="InterPro" id="IPR002401">
    <property type="entry name" value="Cyt_P450_E_grp-I"/>
</dbReference>
<comment type="cofactor">
    <cofactor evidence="1 3">
        <name>heme</name>
        <dbReference type="ChEBI" id="CHEBI:30413"/>
    </cofactor>
</comment>
<evidence type="ECO:0000256" key="1">
    <source>
        <dbReference type="ARBA" id="ARBA00001971"/>
    </source>
</evidence>
<keyword evidence="4" id="KW-0503">Monooxygenase</keyword>
<keyword evidence="4" id="KW-0560">Oxidoreductase</keyword>
<accession>A0AB73TVC1</accession>
<dbReference type="SUPFAM" id="SSF48264">
    <property type="entry name" value="Cytochrome P450"/>
    <property type="match status" value="1"/>
</dbReference>
<dbReference type="Pfam" id="PF00067">
    <property type="entry name" value="p450"/>
    <property type="match status" value="1"/>
</dbReference>
<feature type="binding site" description="axial binding residue" evidence="3">
    <location>
        <position position="405"/>
    </location>
    <ligand>
        <name>heme</name>
        <dbReference type="ChEBI" id="CHEBI:30413"/>
    </ligand>
    <ligandPart>
        <name>Fe</name>
        <dbReference type="ChEBI" id="CHEBI:18248"/>
    </ligandPart>
</feature>
<dbReference type="InterPro" id="IPR036396">
    <property type="entry name" value="Cyt_P450_sf"/>
</dbReference>
<comment type="similarity">
    <text evidence="2 4">Belongs to the cytochrome P450 family.</text>
</comment>
<gene>
    <name evidence="5" type="ORF">FJK96_00205</name>
</gene>
<dbReference type="GO" id="GO:0005506">
    <property type="term" value="F:iron ion binding"/>
    <property type="evidence" value="ECO:0007669"/>
    <property type="project" value="InterPro"/>
</dbReference>
<keyword evidence="3 4" id="KW-0479">Metal-binding</keyword>
<dbReference type="InterPro" id="IPR001128">
    <property type="entry name" value="Cyt_P450"/>
</dbReference>
<dbReference type="Gene3D" id="1.10.630.10">
    <property type="entry name" value="Cytochrome P450"/>
    <property type="match status" value="1"/>
</dbReference>
<dbReference type="PRINTS" id="PR00385">
    <property type="entry name" value="P450"/>
</dbReference>
<dbReference type="RefSeq" id="WP_078313686.1">
    <property type="nucleotide sequence ID" value="NZ_JAAOOT010000036.1"/>
</dbReference>
<name>A0AB73TVC1_MYCCH</name>
<dbReference type="PANTHER" id="PTHR24305:SF166">
    <property type="entry name" value="CYTOCHROME P450 12A4, MITOCHONDRIAL-RELATED"/>
    <property type="match status" value="1"/>
</dbReference>
<protein>
    <submittedName>
        <fullName evidence="5">Cytochrome P450</fullName>
    </submittedName>
</protein>
<dbReference type="GO" id="GO:0020037">
    <property type="term" value="F:heme binding"/>
    <property type="evidence" value="ECO:0007669"/>
    <property type="project" value="InterPro"/>
</dbReference>
<dbReference type="GO" id="GO:0016705">
    <property type="term" value="F:oxidoreductase activity, acting on paired donors, with incorporation or reduction of molecular oxygen"/>
    <property type="evidence" value="ECO:0007669"/>
    <property type="project" value="InterPro"/>
</dbReference>
<dbReference type="EMBL" id="CP041150">
    <property type="protein sequence ID" value="QDF68761.1"/>
    <property type="molecule type" value="Genomic_DNA"/>
</dbReference>
<dbReference type="PROSITE" id="PS00086">
    <property type="entry name" value="CYTOCHROME_P450"/>
    <property type="match status" value="1"/>
</dbReference>
<proteinExistence type="inferred from homology"/>
<dbReference type="Proteomes" id="UP000317728">
    <property type="component" value="Chromosome"/>
</dbReference>
<evidence type="ECO:0000313" key="6">
    <source>
        <dbReference type="Proteomes" id="UP000317728"/>
    </source>
</evidence>
<evidence type="ECO:0000256" key="4">
    <source>
        <dbReference type="RuleBase" id="RU000461"/>
    </source>
</evidence>
<reference evidence="5 6" key="1">
    <citation type="submission" date="2019-06" db="EMBL/GenBank/DDBJ databases">
        <title>Whole geneome sequnce of Mycobacteroides chelonae M77 isolated from bovine milk from Meghalaya, India.</title>
        <authorList>
            <person name="Vise E."/>
            <person name="Das S."/>
            <person name="Garg A."/>
            <person name="Ghatak S."/>
            <person name="Shakuntala I."/>
            <person name="Milton A.A.P."/>
            <person name="Karam A."/>
            <person name="Sanjukta R."/>
            <person name="Puro K."/>
            <person name="Sen A."/>
        </authorList>
    </citation>
    <scope>NUCLEOTIDE SEQUENCE [LARGE SCALE GENOMIC DNA]</scope>
    <source>
        <strain evidence="5 6">M77</strain>
    </source>
</reference>
<organism evidence="5 6">
    <name type="scientific">Mycobacteroides chelonae</name>
    <name type="common">Mycobacterium chelonae</name>
    <dbReference type="NCBI Taxonomy" id="1774"/>
    <lineage>
        <taxon>Bacteria</taxon>
        <taxon>Bacillati</taxon>
        <taxon>Actinomycetota</taxon>
        <taxon>Actinomycetes</taxon>
        <taxon>Mycobacteriales</taxon>
        <taxon>Mycobacteriaceae</taxon>
        <taxon>Mycobacteroides</taxon>
    </lineage>
</organism>
<dbReference type="InterPro" id="IPR017972">
    <property type="entry name" value="Cyt_P450_CS"/>
</dbReference>